<keyword evidence="2" id="KW-1185">Reference proteome</keyword>
<protein>
    <submittedName>
        <fullName evidence="1">Uncharacterized protein</fullName>
    </submittedName>
</protein>
<dbReference type="Proteomes" id="UP000008794">
    <property type="component" value="Chromosome"/>
</dbReference>
<dbReference type="KEGG" id="ash:AL1_02180"/>
<organism evidence="1 2">
    <name type="scientific">Alistipes shahii WAL 8301</name>
    <dbReference type="NCBI Taxonomy" id="717959"/>
    <lineage>
        <taxon>Bacteria</taxon>
        <taxon>Pseudomonadati</taxon>
        <taxon>Bacteroidota</taxon>
        <taxon>Bacteroidia</taxon>
        <taxon>Bacteroidales</taxon>
        <taxon>Rikenellaceae</taxon>
        <taxon>Alistipes</taxon>
    </lineage>
</organism>
<accession>D4IJ09</accession>
<reference evidence="1 2" key="1">
    <citation type="submission" date="2010-03" db="EMBL/GenBank/DDBJ databases">
        <title>The genome sequence of Alistipes shahii WAL 8301.</title>
        <authorList>
            <consortium name="metaHIT consortium -- http://www.metahit.eu/"/>
            <person name="Pajon A."/>
            <person name="Turner K."/>
            <person name="Parkhill J."/>
        </authorList>
    </citation>
    <scope>NUCLEOTIDE SEQUENCE [LARGE SCALE GENOMIC DNA]</scope>
    <source>
        <strain evidence="1 2">WAL 8301</strain>
    </source>
</reference>
<evidence type="ECO:0000313" key="1">
    <source>
        <dbReference type="EMBL" id="CBK62921.1"/>
    </source>
</evidence>
<gene>
    <name evidence="1" type="ORF">AL1_02180</name>
</gene>
<dbReference type="AlphaFoldDB" id="D4IJ09"/>
<dbReference type="HOGENOM" id="CLU_3283833_0_0_10"/>
<dbReference type="EMBL" id="FP929032">
    <property type="protein sequence ID" value="CBK62921.1"/>
    <property type="molecule type" value="Genomic_DNA"/>
</dbReference>
<sequence length="40" mass="4257">MPSFCITRRERPFPTNVKATSSGMPSFAACAMHARAASVA</sequence>
<name>D4IJ09_9BACT</name>
<dbReference type="STRING" id="717959.AL1_02180"/>
<evidence type="ECO:0000313" key="2">
    <source>
        <dbReference type="Proteomes" id="UP000008794"/>
    </source>
</evidence>
<reference evidence="1 2" key="2">
    <citation type="submission" date="2010-03" db="EMBL/GenBank/DDBJ databases">
        <authorList>
            <person name="Pajon A."/>
        </authorList>
    </citation>
    <scope>NUCLEOTIDE SEQUENCE [LARGE SCALE GENOMIC DNA]</scope>
    <source>
        <strain evidence="1 2">WAL 8301</strain>
    </source>
</reference>
<proteinExistence type="predicted"/>